<proteinExistence type="predicted"/>
<accession>A0ACC2FAK1</accession>
<comment type="caution">
    <text evidence="1">The sequence shown here is derived from an EMBL/GenBank/DDBJ whole genome shotgun (WGS) entry which is preliminary data.</text>
</comment>
<gene>
    <name evidence="1" type="ORF">DPEC_G00322740</name>
</gene>
<evidence type="ECO:0000313" key="1">
    <source>
        <dbReference type="EMBL" id="KAJ7988359.1"/>
    </source>
</evidence>
<dbReference type="Proteomes" id="UP001157502">
    <property type="component" value="Chromosome 31"/>
</dbReference>
<protein>
    <submittedName>
        <fullName evidence="1">Uncharacterized protein</fullName>
    </submittedName>
</protein>
<reference evidence="1" key="1">
    <citation type="submission" date="2021-05" db="EMBL/GenBank/DDBJ databases">
        <authorList>
            <person name="Pan Q."/>
            <person name="Jouanno E."/>
            <person name="Zahm M."/>
            <person name="Klopp C."/>
            <person name="Cabau C."/>
            <person name="Louis A."/>
            <person name="Berthelot C."/>
            <person name="Parey E."/>
            <person name="Roest Crollius H."/>
            <person name="Montfort J."/>
            <person name="Robinson-Rechavi M."/>
            <person name="Bouchez O."/>
            <person name="Lampietro C."/>
            <person name="Lopez Roques C."/>
            <person name="Donnadieu C."/>
            <person name="Postlethwait J."/>
            <person name="Bobe J."/>
            <person name="Dillon D."/>
            <person name="Chandos A."/>
            <person name="von Hippel F."/>
            <person name="Guiguen Y."/>
        </authorList>
    </citation>
    <scope>NUCLEOTIDE SEQUENCE</scope>
    <source>
        <strain evidence="1">YG-Jan2019</strain>
    </source>
</reference>
<sequence length="132" mass="14585">MDPGGIQMNLLEKFKQAACSVHKMRYRLVSCDAVHLIPLLMTACAARVRSTTGRRRRIKPQVDCPIGRADLHEGLFGSVLLSPPCTLDGTGPIAVSLLHMPRETNAKGKLHVQITRFLYAKVGRGLKKNKKI</sequence>
<keyword evidence="2" id="KW-1185">Reference proteome</keyword>
<evidence type="ECO:0000313" key="2">
    <source>
        <dbReference type="Proteomes" id="UP001157502"/>
    </source>
</evidence>
<name>A0ACC2FAK1_DALPE</name>
<organism evidence="1 2">
    <name type="scientific">Dallia pectoralis</name>
    <name type="common">Alaska blackfish</name>
    <dbReference type="NCBI Taxonomy" id="75939"/>
    <lineage>
        <taxon>Eukaryota</taxon>
        <taxon>Metazoa</taxon>
        <taxon>Chordata</taxon>
        <taxon>Craniata</taxon>
        <taxon>Vertebrata</taxon>
        <taxon>Euteleostomi</taxon>
        <taxon>Actinopterygii</taxon>
        <taxon>Neopterygii</taxon>
        <taxon>Teleostei</taxon>
        <taxon>Protacanthopterygii</taxon>
        <taxon>Esociformes</taxon>
        <taxon>Umbridae</taxon>
        <taxon>Dallia</taxon>
    </lineage>
</organism>
<dbReference type="EMBL" id="CM055758">
    <property type="protein sequence ID" value="KAJ7988359.1"/>
    <property type="molecule type" value="Genomic_DNA"/>
</dbReference>